<dbReference type="EMBL" id="SJPM01000004">
    <property type="protein sequence ID" value="TWT97467.1"/>
    <property type="molecule type" value="Genomic_DNA"/>
</dbReference>
<keyword evidence="1" id="KW-0472">Membrane</keyword>
<evidence type="ECO:0000313" key="3">
    <source>
        <dbReference type="Proteomes" id="UP000316213"/>
    </source>
</evidence>
<evidence type="ECO:0000313" key="2">
    <source>
        <dbReference type="EMBL" id="TWT97467.1"/>
    </source>
</evidence>
<accession>A0A5C6ADI1</accession>
<gene>
    <name evidence="2" type="ORF">Pla100_26210</name>
</gene>
<evidence type="ECO:0000256" key="1">
    <source>
        <dbReference type="SAM" id="Phobius"/>
    </source>
</evidence>
<organism evidence="2 3">
    <name type="scientific">Neorhodopirellula pilleata</name>
    <dbReference type="NCBI Taxonomy" id="2714738"/>
    <lineage>
        <taxon>Bacteria</taxon>
        <taxon>Pseudomonadati</taxon>
        <taxon>Planctomycetota</taxon>
        <taxon>Planctomycetia</taxon>
        <taxon>Pirellulales</taxon>
        <taxon>Pirellulaceae</taxon>
        <taxon>Neorhodopirellula</taxon>
    </lineage>
</organism>
<dbReference type="Proteomes" id="UP000316213">
    <property type="component" value="Unassembled WGS sequence"/>
</dbReference>
<name>A0A5C6ADI1_9BACT</name>
<keyword evidence="1" id="KW-1133">Transmembrane helix</keyword>
<comment type="caution">
    <text evidence="2">The sequence shown here is derived from an EMBL/GenBank/DDBJ whole genome shotgun (WGS) entry which is preliminary data.</text>
</comment>
<proteinExistence type="predicted"/>
<sequence length="97" mass="10799">METGNGDSDQTIVGPRRLPCQRLLTVFNLPDPGMTCITGKVHRSPPPWTGRFDDFRRLLGEGDLRLSTSVVAFEVAILPVALVFSNPLRKRGMSQYQ</sequence>
<dbReference type="AlphaFoldDB" id="A0A5C6ADI1"/>
<reference evidence="2 3" key="1">
    <citation type="submission" date="2019-02" db="EMBL/GenBank/DDBJ databases">
        <title>Deep-cultivation of Planctomycetes and their phenomic and genomic characterization uncovers novel biology.</title>
        <authorList>
            <person name="Wiegand S."/>
            <person name="Jogler M."/>
            <person name="Boedeker C."/>
            <person name="Pinto D."/>
            <person name="Vollmers J."/>
            <person name="Rivas-Marin E."/>
            <person name="Kohn T."/>
            <person name="Peeters S.H."/>
            <person name="Heuer A."/>
            <person name="Rast P."/>
            <person name="Oberbeckmann S."/>
            <person name="Bunk B."/>
            <person name="Jeske O."/>
            <person name="Meyerdierks A."/>
            <person name="Storesund J.E."/>
            <person name="Kallscheuer N."/>
            <person name="Luecker S."/>
            <person name="Lage O.M."/>
            <person name="Pohl T."/>
            <person name="Merkel B.J."/>
            <person name="Hornburger P."/>
            <person name="Mueller R.-W."/>
            <person name="Bruemmer F."/>
            <person name="Labrenz M."/>
            <person name="Spormann A.M."/>
            <person name="Op Den Camp H."/>
            <person name="Overmann J."/>
            <person name="Amann R."/>
            <person name="Jetten M.S.M."/>
            <person name="Mascher T."/>
            <person name="Medema M.H."/>
            <person name="Devos D.P."/>
            <person name="Kaster A.-K."/>
            <person name="Ovreas L."/>
            <person name="Rohde M."/>
            <person name="Galperin M.Y."/>
            <person name="Jogler C."/>
        </authorList>
    </citation>
    <scope>NUCLEOTIDE SEQUENCE [LARGE SCALE GENOMIC DNA]</scope>
    <source>
        <strain evidence="2 3">Pla100</strain>
    </source>
</reference>
<keyword evidence="3" id="KW-1185">Reference proteome</keyword>
<protein>
    <submittedName>
        <fullName evidence="2">Uncharacterized protein</fullName>
    </submittedName>
</protein>
<keyword evidence="1" id="KW-0812">Transmembrane</keyword>
<feature type="transmembrane region" description="Helical" evidence="1">
    <location>
        <begin position="64"/>
        <end position="84"/>
    </location>
</feature>